<dbReference type="GO" id="GO:0032259">
    <property type="term" value="P:methylation"/>
    <property type="evidence" value="ECO:0007669"/>
    <property type="project" value="UniProtKB-KW"/>
</dbReference>
<dbReference type="Proteomes" id="UP000744769">
    <property type="component" value="Unassembled WGS sequence"/>
</dbReference>
<dbReference type="EMBL" id="JAAOIV010000017">
    <property type="protein sequence ID" value="NHN57431.1"/>
    <property type="molecule type" value="Genomic_DNA"/>
</dbReference>
<keyword evidence="2" id="KW-0808">Transferase</keyword>
<dbReference type="Gene3D" id="3.40.50.150">
    <property type="entry name" value="Vaccinia Virus protein VP39"/>
    <property type="match status" value="1"/>
</dbReference>
<dbReference type="PANTHER" id="PTHR43591">
    <property type="entry name" value="METHYLTRANSFERASE"/>
    <property type="match status" value="1"/>
</dbReference>
<dbReference type="InterPro" id="IPR041698">
    <property type="entry name" value="Methyltransf_25"/>
</dbReference>
<dbReference type="InterPro" id="IPR029063">
    <property type="entry name" value="SAM-dependent_MTases_sf"/>
</dbReference>
<evidence type="ECO:0000313" key="3">
    <source>
        <dbReference type="Proteomes" id="UP000744769"/>
    </source>
</evidence>
<dbReference type="SUPFAM" id="SSF53335">
    <property type="entry name" value="S-adenosyl-L-methionine-dependent methyltransferases"/>
    <property type="match status" value="1"/>
</dbReference>
<accession>A0A967B9P6</accession>
<keyword evidence="3" id="KW-1185">Reference proteome</keyword>
<name>A0A967B9P6_9MICO</name>
<keyword evidence="2" id="KW-0489">Methyltransferase</keyword>
<dbReference type="CDD" id="cd02440">
    <property type="entry name" value="AdoMet_MTases"/>
    <property type="match status" value="1"/>
</dbReference>
<feature type="domain" description="Methyltransferase" evidence="1">
    <location>
        <begin position="55"/>
        <end position="143"/>
    </location>
</feature>
<sequence>MDAATDELRHAHDVLAPVYAERLATILDEMPVERAVLDLFCTLVRESGLGTLIGDIGCGTGRLAPYLAERGFSVTGVDLSPVMVETARRDHLAHSYAVGDLRELPLGDASVAGAIGWYSYMYLAPSDRPRAFAELARVVAPGGHLALAWKLGDDTPRRSSDVLGLGVRFDIYWMSQSEVEDRLAAAGFSTVFWAGRPADPDELQPQGYLIARRD</sequence>
<evidence type="ECO:0000313" key="2">
    <source>
        <dbReference type="EMBL" id="NHN57431.1"/>
    </source>
</evidence>
<dbReference type="AlphaFoldDB" id="A0A967B9P6"/>
<organism evidence="2 3">
    <name type="scientific">Metallococcus carri</name>
    <dbReference type="NCBI Taxonomy" id="1656884"/>
    <lineage>
        <taxon>Bacteria</taxon>
        <taxon>Bacillati</taxon>
        <taxon>Actinomycetota</taxon>
        <taxon>Actinomycetes</taxon>
        <taxon>Micrococcales</taxon>
        <taxon>Dermacoccaceae</taxon>
        <taxon>Metallococcus</taxon>
    </lineage>
</organism>
<protein>
    <submittedName>
        <fullName evidence="2">Class I SAM-dependent methyltransferase</fullName>
    </submittedName>
</protein>
<comment type="caution">
    <text evidence="2">The sequence shown here is derived from an EMBL/GenBank/DDBJ whole genome shotgun (WGS) entry which is preliminary data.</text>
</comment>
<proteinExistence type="predicted"/>
<dbReference type="PANTHER" id="PTHR43591:SF110">
    <property type="entry name" value="RHODANESE DOMAIN-CONTAINING PROTEIN"/>
    <property type="match status" value="1"/>
</dbReference>
<gene>
    <name evidence="2" type="ORF">G9U51_16815</name>
</gene>
<dbReference type="GO" id="GO:0008168">
    <property type="term" value="F:methyltransferase activity"/>
    <property type="evidence" value="ECO:0007669"/>
    <property type="project" value="UniProtKB-KW"/>
</dbReference>
<reference evidence="2" key="1">
    <citation type="submission" date="2020-03" db="EMBL/GenBank/DDBJ databases">
        <title>Draft sequencing of Calidifontibacter sp. DB0510.</title>
        <authorList>
            <person name="Kim D.-U."/>
        </authorList>
    </citation>
    <scope>NUCLEOTIDE SEQUENCE</scope>
    <source>
        <strain evidence="2">DB0510</strain>
    </source>
</reference>
<evidence type="ECO:0000259" key="1">
    <source>
        <dbReference type="Pfam" id="PF13649"/>
    </source>
</evidence>
<dbReference type="Pfam" id="PF13649">
    <property type="entry name" value="Methyltransf_25"/>
    <property type="match status" value="1"/>
</dbReference>